<dbReference type="GO" id="GO:0051123">
    <property type="term" value="P:RNA polymerase II preinitiation complex assembly"/>
    <property type="evidence" value="ECO:0007669"/>
    <property type="project" value="TreeGrafter"/>
</dbReference>
<dbReference type="KEGG" id="tet:TTHERM_00193220"/>
<feature type="compositionally biased region" description="Basic residues" evidence="3">
    <location>
        <begin position="701"/>
        <end position="710"/>
    </location>
</feature>
<name>Q23KL3_TETTS</name>
<sequence>MSDEESQINFDDEEDNSGDASQEKSNSQDMENEDEDEEDNSQEDEEDNDDDEDDDENDDDEDDNQDDDEEDDEDEDDEEEDDKSKSQEEDEDEEDEDKEEEEQEEEKEEEEEEEIEVQQKKKRGRKSKADLEKMQKAKTAAEKQTQSKKAAAEQPKKPGKKGRKKQIEEEIDEEAEQDDQDEDKSDQDEDKDSRSEQESMEEEDEENEEDDENNNQEEDGYDEDDGDDSDKDDQDKEDEEDEDKDEDEEDDMDDDDDNLSAGSDKSNREIEEEMEEEEDDQDGYYLQTDPNAFQVINKVGSYSVNIYRLTDFYRYSSKKVQKLILKELKMHTNMRNRVQKDNREYIEKQQNFADRLLEEWRTHNQIQQFDDLVPDEANEEGNLGQQASIQKSASQNHPQIQQGLHGHPSFQGKLNQNQKISHHTILKKSDLNITQLESAIYEDAKASKSDYFLHFNNIKQSFQIVPQMIQRIYNPISSNEYFTQLRDEMIKKIISGENKFVPEEEEEDIIEDLYEKEYMRLYNGMRKDAKAKSSSSQQKKEKKSKMEEFQNQSDFINEDEDNDSYKMKDESDNNFLINDDSQGENEQRKGNKSKKEKNSKKKQNDEDDDDDQDSGKKKKKSKKSKKSKNKVKKEEKRRKKDSNDSSISLGDDSYKLTPSRSESFSQSNSSSNEDNSNASSSSGDDNSSGYGGSDNDSASGKKYKNSKKGNNRKDSESMEIGSENEGKYKRKQKNENNDNVNSQEKSDSVILNAMSIEEREISRERNKNSDIQSINLLQIKQKKYKENCMDLEDKNFLENFFKFDYNNKKLIQSKIHSEPKNQSFQFKIGDEIEKKQNLFGEPIDMEQPPPFAPNSKMFRITQQEKDFIHIEEPKQGNYINIQISSNTDKNKQKTQAEKDKQKELNQMQQQQFQQQQQALQKDGNPAFINQQKKNLLAKTEKLPKETFVVKRHLISKQFDYYNSELLNCGWNQPKEHYNNILIDLNDPQFFLEKVNTFFSTQKKERKDAFYKWDQLQKKLHVEERGDTTSVIPKSIFSGLPDQVNQGVSEDQPSQFIASLQQQQQQYPVNLKTFIEQKKRDQKEIPQKYDHSRVAKQFEFNYLTQDENVFKDYHYWDLFQKIRIAQRQFDKQYQDYIQYLNTMQSQQPGMPLLQQQQSQSSNTISISTPKLGPQQPLGMPSATALGGSGLIQMQLPPIHLNSQQSQGGQPTTPTSTPSNTRPIVQPTQSLNKISIKMAPTTKDTIVSIPFMNQNANQQAPGAQQNPSNPTLITIQNPLAGKNQSSSIISLTTNASSDKSSSLQKDRKDKNNLDKIMAPQIIDQNKQSMPLQRQPPIKNPMLNEWKSIPIGMQPTDYCLKTINPDMKCLEISEEKVESYNHFKSKRNLSLKKDVVIMMEYIEEDPLVLQNIGMNSKIFRYAYHNRIFKKIENDSKKQETLNQINQQSQLQQQANESMDFDKNYKTIGQFQSYMHRKQQEGQLVDFEKELQKFKQYIQDYLGELGRVVFYDDNDKTNLFGQLDDQEEGKESLGITVLENHLFKAPIFKQRLPETDFLLVRQQENDKCNYYLRPIEYVYVVGQIEPSKSIYRPRSRDITPYMKNCMNTFIMIKIQKEKKVHFQDLLNNFSKNLTETQIRQQIKKKNLKPELNNKNTFVPKDNDQDSDNENAHDPELTPEQACMFEKMLSHVYHLSNEIGLKELRTTEKLKNVLAKFQRDYPEDIKNYTIAKLITDKLSLTPWSLSNNFAHDKQKLYLEGLGDPTNGHGGYSFIKRPLKKRSEKDDKQNNKEDEKQKEDLRKLNISEINNILSKLGINLDTKIGETKKQRWAKIELIKKKLDEIDLTEREDLLELAKFKRKDRKTVKEAEQHYQKKINSLFHILIQHLSEQDPPEIPQEVKEDDVEYLPLDHYMEEEKKIREKKKKQLKMQKSATPGEGNIGDQMDQSEEDGDEDEDEEDEEDEEEEEQGDESMSDQG</sequence>
<keyword evidence="6" id="KW-1185">Reference proteome</keyword>
<gene>
    <name evidence="5" type="ORF">TTHERM_00193220</name>
</gene>
<dbReference type="EMBL" id="GG662673">
    <property type="protein sequence ID" value="EAR96830.2"/>
    <property type="molecule type" value="Genomic_DNA"/>
</dbReference>
<feature type="compositionally biased region" description="Acidic residues" evidence="3">
    <location>
        <begin position="30"/>
        <end position="81"/>
    </location>
</feature>
<feature type="region of interest" description="Disordered" evidence="3">
    <location>
        <begin position="1763"/>
        <end position="1793"/>
    </location>
</feature>
<feature type="domain" description="Transcription initiation factor TFIID subunit 1 histone acetyltransferase" evidence="4">
    <location>
        <begin position="1530"/>
        <end position="1813"/>
    </location>
</feature>
<organism evidence="5 6">
    <name type="scientific">Tetrahymena thermophila (strain SB210)</name>
    <dbReference type="NCBI Taxonomy" id="312017"/>
    <lineage>
        <taxon>Eukaryota</taxon>
        <taxon>Sar</taxon>
        <taxon>Alveolata</taxon>
        <taxon>Ciliophora</taxon>
        <taxon>Intramacronucleata</taxon>
        <taxon>Oligohymenophorea</taxon>
        <taxon>Hymenostomatida</taxon>
        <taxon>Tetrahymenina</taxon>
        <taxon>Tetrahymenidae</taxon>
        <taxon>Tetrahymena</taxon>
    </lineage>
</organism>
<feature type="region of interest" description="Disordered" evidence="3">
    <location>
        <begin position="1913"/>
        <end position="1973"/>
    </location>
</feature>
<dbReference type="InParanoid" id="Q23KL3"/>
<feature type="compositionally biased region" description="Acidic residues" evidence="3">
    <location>
        <begin position="198"/>
        <end position="258"/>
    </location>
</feature>
<feature type="compositionally biased region" description="Acidic residues" evidence="3">
    <location>
        <begin position="169"/>
        <end position="190"/>
    </location>
</feature>
<dbReference type="InterPro" id="IPR040240">
    <property type="entry name" value="TAF1"/>
</dbReference>
<dbReference type="Proteomes" id="UP000009168">
    <property type="component" value="Unassembled WGS sequence"/>
</dbReference>
<evidence type="ECO:0000256" key="1">
    <source>
        <dbReference type="ARBA" id="ARBA00004123"/>
    </source>
</evidence>
<feature type="compositionally biased region" description="Basic and acidic residues" evidence="3">
    <location>
        <begin position="1775"/>
        <end position="1793"/>
    </location>
</feature>
<evidence type="ECO:0000256" key="3">
    <source>
        <dbReference type="SAM" id="MobiDB-lite"/>
    </source>
</evidence>
<dbReference type="InterPro" id="IPR022591">
    <property type="entry name" value="TAF1_HAT_dom"/>
</dbReference>
<feature type="compositionally biased region" description="Acidic residues" evidence="3">
    <location>
        <begin position="270"/>
        <end position="282"/>
    </location>
</feature>
<feature type="compositionally biased region" description="Low complexity" evidence="3">
    <location>
        <begin position="659"/>
        <end position="700"/>
    </location>
</feature>
<feature type="compositionally biased region" description="Acidic residues" evidence="3">
    <location>
        <begin position="88"/>
        <end position="116"/>
    </location>
</feature>
<feature type="region of interest" description="Disordered" evidence="3">
    <location>
        <begin position="1"/>
        <end position="285"/>
    </location>
</feature>
<proteinExistence type="predicted"/>
<feature type="compositionally biased region" description="Basic and acidic residues" evidence="3">
    <location>
        <begin position="888"/>
        <end position="903"/>
    </location>
</feature>
<dbReference type="STRING" id="312017.Q23KL3"/>
<evidence type="ECO:0000256" key="2">
    <source>
        <dbReference type="ARBA" id="ARBA00023242"/>
    </source>
</evidence>
<reference evidence="6" key="1">
    <citation type="journal article" date="2006" name="PLoS Biol.">
        <title>Macronuclear genome sequence of the ciliate Tetrahymena thermophila, a model eukaryote.</title>
        <authorList>
            <person name="Eisen J.A."/>
            <person name="Coyne R.S."/>
            <person name="Wu M."/>
            <person name="Wu D."/>
            <person name="Thiagarajan M."/>
            <person name="Wortman J.R."/>
            <person name="Badger J.H."/>
            <person name="Ren Q."/>
            <person name="Amedeo P."/>
            <person name="Jones K.M."/>
            <person name="Tallon L.J."/>
            <person name="Delcher A.L."/>
            <person name="Salzberg S.L."/>
            <person name="Silva J.C."/>
            <person name="Haas B.J."/>
            <person name="Majoros W.H."/>
            <person name="Farzad M."/>
            <person name="Carlton J.M."/>
            <person name="Smith R.K. Jr."/>
            <person name="Garg J."/>
            <person name="Pearlman R.E."/>
            <person name="Karrer K.M."/>
            <person name="Sun L."/>
            <person name="Manning G."/>
            <person name="Elde N.C."/>
            <person name="Turkewitz A.P."/>
            <person name="Asai D.J."/>
            <person name="Wilkes D.E."/>
            <person name="Wang Y."/>
            <person name="Cai H."/>
            <person name="Collins K."/>
            <person name="Stewart B.A."/>
            <person name="Lee S.R."/>
            <person name="Wilamowska K."/>
            <person name="Weinberg Z."/>
            <person name="Ruzzo W.L."/>
            <person name="Wloga D."/>
            <person name="Gaertig J."/>
            <person name="Frankel J."/>
            <person name="Tsao C.-C."/>
            <person name="Gorovsky M.A."/>
            <person name="Keeling P.J."/>
            <person name="Waller R.F."/>
            <person name="Patron N.J."/>
            <person name="Cherry J.M."/>
            <person name="Stover N.A."/>
            <person name="Krieger C.J."/>
            <person name="del Toro C."/>
            <person name="Ryder H.F."/>
            <person name="Williamson S.C."/>
            <person name="Barbeau R.A."/>
            <person name="Hamilton E.P."/>
            <person name="Orias E."/>
        </authorList>
    </citation>
    <scope>NUCLEOTIDE SEQUENCE [LARGE SCALE GENOMIC DNA]</scope>
    <source>
        <strain evidence="6">SB210</strain>
    </source>
</reference>
<dbReference type="PANTHER" id="PTHR13900">
    <property type="entry name" value="TRANSCRIPTION INITIATION FACTOR TFIID"/>
    <property type="match status" value="1"/>
</dbReference>
<feature type="compositionally biased region" description="Basic residues" evidence="3">
    <location>
        <begin position="616"/>
        <end position="640"/>
    </location>
</feature>
<feature type="region of interest" description="Disordered" evidence="3">
    <location>
        <begin position="376"/>
        <end position="408"/>
    </location>
</feature>
<feature type="compositionally biased region" description="Polar residues" evidence="3">
    <location>
        <begin position="383"/>
        <end position="402"/>
    </location>
</feature>
<evidence type="ECO:0000313" key="6">
    <source>
        <dbReference type="Proteomes" id="UP000009168"/>
    </source>
</evidence>
<feature type="domain" description="Transcription initiation factor TFIID subunit 1 histone acetyltransferase" evidence="4">
    <location>
        <begin position="1372"/>
        <end position="1433"/>
    </location>
</feature>
<feature type="region of interest" description="Disordered" evidence="3">
    <location>
        <begin position="882"/>
        <end position="911"/>
    </location>
</feature>
<feature type="compositionally biased region" description="Polar residues" evidence="3">
    <location>
        <begin position="1218"/>
        <end position="1227"/>
    </location>
</feature>
<comment type="subcellular location">
    <subcellularLocation>
        <location evidence="1">Nucleus</location>
    </subcellularLocation>
</comment>
<protein>
    <recommendedName>
        <fullName evidence="4">Transcription initiation factor TFIID subunit 1 histone acetyltransferase domain-containing protein</fullName>
    </recommendedName>
</protein>
<feature type="compositionally biased region" description="Acidic residues" evidence="3">
    <location>
        <begin position="1"/>
        <end position="17"/>
    </location>
</feature>
<feature type="compositionally biased region" description="Polar residues" evidence="3">
    <location>
        <begin position="18"/>
        <end position="29"/>
    </location>
</feature>
<dbReference type="PANTHER" id="PTHR13900:SF0">
    <property type="entry name" value="TRANSCRIPTION INITIATION FACTOR TFIID SUBUNIT 1"/>
    <property type="match status" value="1"/>
</dbReference>
<dbReference type="GO" id="GO:0005669">
    <property type="term" value="C:transcription factor TFIID complex"/>
    <property type="evidence" value="ECO:0007669"/>
    <property type="project" value="InterPro"/>
</dbReference>
<feature type="compositionally biased region" description="Acidic residues" evidence="3">
    <location>
        <begin position="1941"/>
        <end position="1973"/>
    </location>
</feature>
<feature type="region of interest" description="Disordered" evidence="3">
    <location>
        <begin position="527"/>
        <end position="750"/>
    </location>
</feature>
<dbReference type="HOGENOM" id="CLU_234825_0_0_1"/>
<evidence type="ECO:0000313" key="5">
    <source>
        <dbReference type="EMBL" id="EAR96830.2"/>
    </source>
</evidence>
<keyword evidence="2" id="KW-0539">Nucleus</keyword>
<feature type="compositionally biased region" description="Basic and acidic residues" evidence="3">
    <location>
        <begin position="127"/>
        <end position="141"/>
    </location>
</feature>
<dbReference type="GeneID" id="7845942"/>
<evidence type="ECO:0000259" key="4">
    <source>
        <dbReference type="Pfam" id="PF12157"/>
    </source>
</evidence>
<feature type="region of interest" description="Disordered" evidence="3">
    <location>
        <begin position="1290"/>
        <end position="1311"/>
    </location>
</feature>
<feature type="compositionally biased region" description="Low complexity" evidence="3">
    <location>
        <begin position="1201"/>
        <end position="1217"/>
    </location>
</feature>
<feature type="compositionally biased region" description="Polar residues" evidence="3">
    <location>
        <begin position="1290"/>
        <end position="1301"/>
    </location>
</feature>
<dbReference type="eggNOG" id="KOG0008">
    <property type="taxonomic scope" value="Eukaryota"/>
</dbReference>
<dbReference type="GO" id="GO:0004402">
    <property type="term" value="F:histone acetyltransferase activity"/>
    <property type="evidence" value="ECO:0007669"/>
    <property type="project" value="InterPro"/>
</dbReference>
<accession>Q23KL3</accession>
<feature type="region of interest" description="Disordered" evidence="3">
    <location>
        <begin position="1154"/>
        <end position="1185"/>
    </location>
</feature>
<dbReference type="OrthoDB" id="21449at2759"/>
<feature type="region of interest" description="Disordered" evidence="3">
    <location>
        <begin position="1199"/>
        <end position="1227"/>
    </location>
</feature>
<dbReference type="RefSeq" id="XP_001017075.2">
    <property type="nucleotide sequence ID" value="XM_001017075.2"/>
</dbReference>
<dbReference type="GO" id="GO:0017025">
    <property type="term" value="F:TBP-class protein binding"/>
    <property type="evidence" value="ECO:0007669"/>
    <property type="project" value="InterPro"/>
</dbReference>
<feature type="compositionally biased region" description="Basic and acidic residues" evidence="3">
    <location>
        <begin position="1302"/>
        <end position="1311"/>
    </location>
</feature>
<dbReference type="GO" id="GO:0016251">
    <property type="term" value="F:RNA polymerase II general transcription initiation factor activity"/>
    <property type="evidence" value="ECO:0007669"/>
    <property type="project" value="InterPro"/>
</dbReference>
<feature type="region of interest" description="Disordered" evidence="3">
    <location>
        <begin position="1641"/>
        <end position="1671"/>
    </location>
</feature>
<feature type="compositionally biased region" description="Basic residues" evidence="3">
    <location>
        <begin position="590"/>
        <end position="601"/>
    </location>
</feature>
<dbReference type="Pfam" id="PF12157">
    <property type="entry name" value="DUF3591"/>
    <property type="match status" value="2"/>
</dbReference>